<sequence>MSKPTVFIIGYVWVEPNSSAAGSRMLQLIELFTQLNYKVIFGSPAQKTTQKQDLTLLNVEEVSIVLNHSSFDAYIKELQPQIVLFDRFMMEEQFGWRVFENSPNSLRILDTEDLHCLRKTRTEAVKKGLAFTTDLLLQSELAKREIATILRCDLSLIISSFEMDLLQSVFKIDPSILYQLPFLFPTITEEDQLKWPSFEERKQFVFIGNFLHAPNVDAVLVLKSQIWSKIKRQLPEAELHIYGAYTTQQIQQLHNKKEGFIIKGHAPVAIEVVGQARVLLAPLRFGAGIKGKLTEAMICGTPSVTTSIGAEGMSAGLAWSGVVEDNFDLFAKEAVKLYTNKNSWQISQKNGVKIINQYYTKESLTALFSDHLDSLFQNLESHRIQNFLGNLLQHHSLKSAKYMSKWIEEKNKL</sequence>
<dbReference type="AlphaFoldDB" id="A0A917HX75"/>
<keyword evidence="2" id="KW-1185">Reference proteome</keyword>
<dbReference type="Proteomes" id="UP000633278">
    <property type="component" value="Unassembled WGS sequence"/>
</dbReference>
<dbReference type="EMBL" id="BMJW01000001">
    <property type="protein sequence ID" value="GGG95272.1"/>
    <property type="molecule type" value="Genomic_DNA"/>
</dbReference>
<accession>A0A917HX75</accession>
<comment type="caution">
    <text evidence="1">The sequence shown here is derived from an EMBL/GenBank/DDBJ whole genome shotgun (WGS) entry which is preliminary data.</text>
</comment>
<dbReference type="SUPFAM" id="SSF53756">
    <property type="entry name" value="UDP-Glycosyltransferase/glycogen phosphorylase"/>
    <property type="match status" value="1"/>
</dbReference>
<reference evidence="1" key="1">
    <citation type="journal article" date="2014" name="Int. J. Syst. Evol. Microbiol.">
        <title>Complete genome sequence of Corynebacterium casei LMG S-19264T (=DSM 44701T), isolated from a smear-ripened cheese.</title>
        <authorList>
            <consortium name="US DOE Joint Genome Institute (JGI-PGF)"/>
            <person name="Walter F."/>
            <person name="Albersmeier A."/>
            <person name="Kalinowski J."/>
            <person name="Ruckert C."/>
        </authorList>
    </citation>
    <scope>NUCLEOTIDE SEQUENCE</scope>
    <source>
        <strain evidence="1">CGMCC 1.15763</strain>
    </source>
</reference>
<proteinExistence type="predicted"/>
<organism evidence="1 2">
    <name type="scientific">Polaribacter pacificus</name>
    <dbReference type="NCBI Taxonomy" id="1775173"/>
    <lineage>
        <taxon>Bacteria</taxon>
        <taxon>Pseudomonadati</taxon>
        <taxon>Bacteroidota</taxon>
        <taxon>Flavobacteriia</taxon>
        <taxon>Flavobacteriales</taxon>
        <taxon>Flavobacteriaceae</taxon>
    </lineage>
</organism>
<name>A0A917HX75_9FLAO</name>
<evidence type="ECO:0000313" key="2">
    <source>
        <dbReference type="Proteomes" id="UP000633278"/>
    </source>
</evidence>
<gene>
    <name evidence="1" type="ORF">GCM10011416_10960</name>
</gene>
<dbReference type="GO" id="GO:0016740">
    <property type="term" value="F:transferase activity"/>
    <property type="evidence" value="ECO:0007669"/>
    <property type="project" value="UniProtKB-KW"/>
</dbReference>
<reference evidence="1" key="2">
    <citation type="submission" date="2020-09" db="EMBL/GenBank/DDBJ databases">
        <authorList>
            <person name="Sun Q."/>
            <person name="Zhou Y."/>
        </authorList>
    </citation>
    <scope>NUCLEOTIDE SEQUENCE</scope>
    <source>
        <strain evidence="1">CGMCC 1.15763</strain>
    </source>
</reference>
<dbReference type="RefSeq" id="WP_229664899.1">
    <property type="nucleotide sequence ID" value="NZ_BMJW01000001.1"/>
</dbReference>
<protein>
    <submittedName>
        <fullName evidence="1">Glycosyl transferase</fullName>
    </submittedName>
</protein>
<evidence type="ECO:0000313" key="1">
    <source>
        <dbReference type="EMBL" id="GGG95272.1"/>
    </source>
</evidence>
<keyword evidence="1" id="KW-0808">Transferase</keyword>
<dbReference type="Pfam" id="PF13692">
    <property type="entry name" value="Glyco_trans_1_4"/>
    <property type="match status" value="1"/>
</dbReference>
<dbReference type="Gene3D" id="3.40.50.2000">
    <property type="entry name" value="Glycogen Phosphorylase B"/>
    <property type="match status" value="1"/>
</dbReference>